<evidence type="ECO:0000313" key="3">
    <source>
        <dbReference type="Proteomes" id="UP001165136"/>
    </source>
</evidence>
<dbReference type="Gene3D" id="3.10.450.50">
    <property type="match status" value="1"/>
</dbReference>
<organism evidence="2 3">
    <name type="scientific">Amycolatopsis taiwanensis</name>
    <dbReference type="NCBI Taxonomy" id="342230"/>
    <lineage>
        <taxon>Bacteria</taxon>
        <taxon>Bacillati</taxon>
        <taxon>Actinomycetota</taxon>
        <taxon>Actinomycetes</taxon>
        <taxon>Pseudonocardiales</taxon>
        <taxon>Pseudonocardiaceae</taxon>
        <taxon>Amycolatopsis</taxon>
    </lineage>
</organism>
<dbReference type="AlphaFoldDB" id="A0A9W6R8B3"/>
<dbReference type="InterPro" id="IPR032710">
    <property type="entry name" value="NTF2-like_dom_sf"/>
</dbReference>
<name>A0A9W6R8B3_9PSEU</name>
<dbReference type="Pfam" id="PF13577">
    <property type="entry name" value="SnoaL_4"/>
    <property type="match status" value="1"/>
</dbReference>
<dbReference type="InterPro" id="IPR037401">
    <property type="entry name" value="SnoaL-like"/>
</dbReference>
<dbReference type="Proteomes" id="UP001165136">
    <property type="component" value="Unassembled WGS sequence"/>
</dbReference>
<dbReference type="SUPFAM" id="SSF54427">
    <property type="entry name" value="NTF2-like"/>
    <property type="match status" value="1"/>
</dbReference>
<sequence length="167" mass="18715">MRQAAGAERAVRLSAADRIELTDLVSRYAAYVDERSPEVPELFCTDAVLVMPSPPERLDPVDVHTGRSEIGAALSALDDFPLTRHAITGSVFDPGTHPGTATGRVACIAHHLRERAPGEVGNIVWHLHYADRYVEARAGWLFSRREVHIDWIETGKPRRWRIETETR</sequence>
<protein>
    <recommendedName>
        <fullName evidence="1">SnoaL-like domain-containing protein</fullName>
    </recommendedName>
</protein>
<evidence type="ECO:0000313" key="2">
    <source>
        <dbReference type="EMBL" id="GLY71011.1"/>
    </source>
</evidence>
<comment type="caution">
    <text evidence="2">The sequence shown here is derived from an EMBL/GenBank/DDBJ whole genome shotgun (WGS) entry which is preliminary data.</text>
</comment>
<accession>A0A9W6R8B3</accession>
<keyword evidence="3" id="KW-1185">Reference proteome</keyword>
<feature type="domain" description="SnoaL-like" evidence="1">
    <location>
        <begin position="15"/>
        <end position="145"/>
    </location>
</feature>
<dbReference type="EMBL" id="BSTI01000029">
    <property type="protein sequence ID" value="GLY71011.1"/>
    <property type="molecule type" value="Genomic_DNA"/>
</dbReference>
<proteinExistence type="predicted"/>
<gene>
    <name evidence="2" type="ORF">Atai01_76300</name>
</gene>
<evidence type="ECO:0000259" key="1">
    <source>
        <dbReference type="Pfam" id="PF13577"/>
    </source>
</evidence>
<dbReference type="CDD" id="cd00531">
    <property type="entry name" value="NTF2_like"/>
    <property type="match status" value="1"/>
</dbReference>
<reference evidence="2" key="1">
    <citation type="submission" date="2023-03" db="EMBL/GenBank/DDBJ databases">
        <title>Amycolatopsis taiwanensis NBRC 103393.</title>
        <authorList>
            <person name="Ichikawa N."/>
            <person name="Sato H."/>
            <person name="Tonouchi N."/>
        </authorList>
    </citation>
    <scope>NUCLEOTIDE SEQUENCE</scope>
    <source>
        <strain evidence="2">NBRC 103393</strain>
    </source>
</reference>